<protein>
    <submittedName>
        <fullName evidence="1">Uncharacterized protein</fullName>
    </submittedName>
</protein>
<organism evidence="1 2">
    <name type="scientific">Pseudoalteromonas rubra</name>
    <dbReference type="NCBI Taxonomy" id="43658"/>
    <lineage>
        <taxon>Bacteria</taxon>
        <taxon>Pseudomonadati</taxon>
        <taxon>Pseudomonadota</taxon>
        <taxon>Gammaproteobacteria</taxon>
        <taxon>Alteromonadales</taxon>
        <taxon>Pseudoalteromonadaceae</taxon>
        <taxon>Pseudoalteromonas</taxon>
    </lineage>
</organism>
<name>A0A0U3I337_9GAMM</name>
<reference evidence="1 2" key="1">
    <citation type="submission" date="2015-12" db="EMBL/GenBank/DDBJ databases">
        <title>Complete genome sequence of Pseudoalteromonas rubra SCSIO 6842, harboring a conjugative plasmid.</title>
        <authorList>
            <person name="Li B."/>
            <person name="Wang X."/>
        </authorList>
    </citation>
    <scope>NUCLEOTIDE SEQUENCE [LARGE SCALE GENOMIC DNA]</scope>
    <source>
        <strain evidence="1 2">SCSIO 6842</strain>
    </source>
</reference>
<sequence>MQVIALLLLILPVGIAFSASDRVVLEKECTVSNLEHMTENNVNNCIEFMRVLKEDDYKKFTKKAVELGFLSPLVDYYINPLFDDPIEYKERLVYRGAYKCYPQLESLVYRIEKKKGGNEHLLWELLVKMNNSKYKFESRQTPSFSLEELRQFFSRFDC</sequence>
<dbReference type="Proteomes" id="UP000069015">
    <property type="component" value="Chromosome 1"/>
</dbReference>
<dbReference type="EMBL" id="CP013611">
    <property type="protein sequence ID" value="ALU44358.1"/>
    <property type="molecule type" value="Genomic_DNA"/>
</dbReference>
<accession>A0A0U3I337</accession>
<dbReference type="KEGG" id="prr:AT705_16175"/>
<gene>
    <name evidence="1" type="ORF">AT705_16175</name>
</gene>
<proteinExistence type="predicted"/>
<dbReference type="RefSeq" id="WP_058797367.1">
    <property type="nucleotide sequence ID" value="NZ_CP013611.1"/>
</dbReference>
<dbReference type="AlphaFoldDB" id="A0A0U3I337"/>
<evidence type="ECO:0000313" key="1">
    <source>
        <dbReference type="EMBL" id="ALU44358.1"/>
    </source>
</evidence>
<evidence type="ECO:0000313" key="2">
    <source>
        <dbReference type="Proteomes" id="UP000069015"/>
    </source>
</evidence>